<sequence length="170" mass="19591">MYYFKMKAISLWPNSDPFSCPKTDQFILPFTTGGGHDSTRYTKAEFLENPGLVKQALQDYSRFVLCNDDNVKGIRILIDKELLVELENKFGNINYRTEDFKNYDKLYYIYVDSPSGYTDSDDGKEILEVFDNPIVYMGCIFVVNNKLYYGNMNNNITGELADMLKNIIGS</sequence>
<organism evidence="1 2">
    <name type="scientific">Desulfosporosinus hippei DSM 8344</name>
    <dbReference type="NCBI Taxonomy" id="1121419"/>
    <lineage>
        <taxon>Bacteria</taxon>
        <taxon>Bacillati</taxon>
        <taxon>Bacillota</taxon>
        <taxon>Clostridia</taxon>
        <taxon>Eubacteriales</taxon>
        <taxon>Desulfitobacteriaceae</taxon>
        <taxon>Desulfosporosinus</taxon>
    </lineage>
</organism>
<keyword evidence="2" id="KW-1185">Reference proteome</keyword>
<dbReference type="STRING" id="1121419.SAMN05443529_1131"/>
<accession>A0A1G8C459</accession>
<proteinExistence type="predicted"/>
<gene>
    <name evidence="1" type="ORF">SAMN05443529_1131</name>
</gene>
<reference evidence="2" key="1">
    <citation type="submission" date="2016-10" db="EMBL/GenBank/DDBJ databases">
        <authorList>
            <person name="Varghese N."/>
            <person name="Submissions S."/>
        </authorList>
    </citation>
    <scope>NUCLEOTIDE SEQUENCE [LARGE SCALE GENOMIC DNA]</scope>
    <source>
        <strain evidence="2">DSM 8344</strain>
    </source>
</reference>
<name>A0A1G8C459_9FIRM</name>
<protein>
    <submittedName>
        <fullName evidence="1">Uncharacterized protein</fullName>
    </submittedName>
</protein>
<dbReference type="EMBL" id="FNCP01000013">
    <property type="protein sequence ID" value="SDH40316.1"/>
    <property type="molecule type" value="Genomic_DNA"/>
</dbReference>
<dbReference type="Proteomes" id="UP000198656">
    <property type="component" value="Unassembled WGS sequence"/>
</dbReference>
<evidence type="ECO:0000313" key="2">
    <source>
        <dbReference type="Proteomes" id="UP000198656"/>
    </source>
</evidence>
<dbReference type="AlphaFoldDB" id="A0A1G8C459"/>
<evidence type="ECO:0000313" key="1">
    <source>
        <dbReference type="EMBL" id="SDH40316.1"/>
    </source>
</evidence>